<dbReference type="GO" id="GO:0000978">
    <property type="term" value="F:RNA polymerase II cis-regulatory region sequence-specific DNA binding"/>
    <property type="evidence" value="ECO:0007669"/>
    <property type="project" value="InterPro"/>
</dbReference>
<dbReference type="InterPro" id="IPR051059">
    <property type="entry name" value="VerF-like"/>
</dbReference>
<dbReference type="STRING" id="73230.A0A2B7ZQB7"/>
<dbReference type="Pfam" id="PF04082">
    <property type="entry name" value="Fungal_trans"/>
    <property type="match status" value="1"/>
</dbReference>
<evidence type="ECO:0000313" key="10">
    <source>
        <dbReference type="EMBL" id="PGH36196.1"/>
    </source>
</evidence>
<evidence type="ECO:0000256" key="5">
    <source>
        <dbReference type="ARBA" id="ARBA00022833"/>
    </source>
</evidence>
<feature type="region of interest" description="Disordered" evidence="8">
    <location>
        <begin position="73"/>
        <end position="104"/>
    </location>
</feature>
<dbReference type="InterPro" id="IPR013087">
    <property type="entry name" value="Znf_C2H2_type"/>
</dbReference>
<evidence type="ECO:0000259" key="9">
    <source>
        <dbReference type="PROSITE" id="PS50157"/>
    </source>
</evidence>
<dbReference type="VEuPathDB" id="FungiDB:EMCG_09211"/>
<evidence type="ECO:0000256" key="7">
    <source>
        <dbReference type="PROSITE-ProRule" id="PRU00042"/>
    </source>
</evidence>
<comment type="caution">
    <text evidence="10">The sequence shown here is derived from an EMBL/GenBank/DDBJ whole genome shotgun (WGS) entry which is preliminary data.</text>
</comment>
<evidence type="ECO:0000256" key="4">
    <source>
        <dbReference type="ARBA" id="ARBA00022771"/>
    </source>
</evidence>
<dbReference type="PROSITE" id="PS50157">
    <property type="entry name" value="ZINC_FINGER_C2H2_2"/>
    <property type="match status" value="1"/>
</dbReference>
<evidence type="ECO:0000256" key="6">
    <source>
        <dbReference type="ARBA" id="ARBA00023242"/>
    </source>
</evidence>
<comment type="subcellular location">
    <subcellularLocation>
        <location evidence="1">Nucleus</location>
    </subcellularLocation>
</comment>
<gene>
    <name evidence="10" type="ORF">GX50_00880</name>
</gene>
<keyword evidence="5" id="KW-0862">Zinc</keyword>
<evidence type="ECO:0000256" key="8">
    <source>
        <dbReference type="SAM" id="MobiDB-lite"/>
    </source>
</evidence>
<dbReference type="InterPro" id="IPR007219">
    <property type="entry name" value="XnlR_reg_dom"/>
</dbReference>
<dbReference type="GO" id="GO:0006351">
    <property type="term" value="P:DNA-templated transcription"/>
    <property type="evidence" value="ECO:0007669"/>
    <property type="project" value="InterPro"/>
</dbReference>
<evidence type="ECO:0000256" key="2">
    <source>
        <dbReference type="ARBA" id="ARBA00022723"/>
    </source>
</evidence>
<dbReference type="PROSITE" id="PS00028">
    <property type="entry name" value="ZINC_FINGER_C2H2_1"/>
    <property type="match status" value="1"/>
</dbReference>
<organism evidence="10 11">
    <name type="scientific">[Emmonsia] crescens</name>
    <dbReference type="NCBI Taxonomy" id="73230"/>
    <lineage>
        <taxon>Eukaryota</taxon>
        <taxon>Fungi</taxon>
        <taxon>Dikarya</taxon>
        <taxon>Ascomycota</taxon>
        <taxon>Pezizomycotina</taxon>
        <taxon>Eurotiomycetes</taxon>
        <taxon>Eurotiomycetidae</taxon>
        <taxon>Onygenales</taxon>
        <taxon>Ajellomycetaceae</taxon>
        <taxon>Emergomyces</taxon>
    </lineage>
</organism>
<dbReference type="PANTHER" id="PTHR40626">
    <property type="entry name" value="MIP31509P"/>
    <property type="match status" value="1"/>
</dbReference>
<dbReference type="GO" id="GO:0008270">
    <property type="term" value="F:zinc ion binding"/>
    <property type="evidence" value="ECO:0007669"/>
    <property type="project" value="UniProtKB-KW"/>
</dbReference>
<keyword evidence="4 7" id="KW-0863">Zinc-finger</keyword>
<dbReference type="PANTHER" id="PTHR40626:SF13">
    <property type="entry name" value="RESPIRATION FACTOR 2-RELATED"/>
    <property type="match status" value="1"/>
</dbReference>
<reference evidence="10 11" key="1">
    <citation type="submission" date="2017-10" db="EMBL/GenBank/DDBJ databases">
        <title>Comparative genomics in systemic dimorphic fungi from Ajellomycetaceae.</title>
        <authorList>
            <person name="Munoz J.F."/>
            <person name="Mcewen J.G."/>
            <person name="Clay O.K."/>
            <person name="Cuomo C.A."/>
        </authorList>
    </citation>
    <scope>NUCLEOTIDE SEQUENCE [LARGE SCALE GENOMIC DNA]</scope>
    <source>
        <strain evidence="10 11">UAMH4076</strain>
    </source>
</reference>
<dbReference type="Proteomes" id="UP000226031">
    <property type="component" value="Unassembled WGS sequence"/>
</dbReference>
<keyword evidence="6" id="KW-0539">Nucleus</keyword>
<dbReference type="GO" id="GO:0005634">
    <property type="term" value="C:nucleus"/>
    <property type="evidence" value="ECO:0007669"/>
    <property type="project" value="UniProtKB-SubCell"/>
</dbReference>
<dbReference type="GO" id="GO:0000981">
    <property type="term" value="F:DNA-binding transcription factor activity, RNA polymerase II-specific"/>
    <property type="evidence" value="ECO:0007669"/>
    <property type="project" value="InterPro"/>
</dbReference>
<accession>A0A2B7ZQB7</accession>
<keyword evidence="11" id="KW-1185">Reference proteome</keyword>
<dbReference type="VEuPathDB" id="FungiDB:EMCG_09212"/>
<evidence type="ECO:0000256" key="3">
    <source>
        <dbReference type="ARBA" id="ARBA00022737"/>
    </source>
</evidence>
<dbReference type="EMBL" id="PDND01000010">
    <property type="protein sequence ID" value="PGH36196.1"/>
    <property type="molecule type" value="Genomic_DNA"/>
</dbReference>
<sequence>MGRHLRVQKQEVDDNSERIHLTGTPIIDAKVKPYNCRFCERSYGRKDLVVRHEKTLHEEDWNKAQIFIKKETNSSNGFSSSRRKGRLSSVSRSDEWKSSVSPPPHFATQTAALLSSTEASGFNQNSYVPQVNYSYSYPLIPGTQETADYPRESSIPNTSISSISQISPDQHYVEEQFLHQDNQHMPEQSAETYEESNVIPVDPNLFESPNTKTRLPSRSNASGCQEVLSVWSDIYASRDPLEYHREYENELERSKIYRDSQGQPIDSDLSLLRSISSLAQPPTLTVIKHEEALESLFLYTQFNCKQHGAGDTPDMRLFQRYLDQFFYYFNSRIPIFHLPTFEIKTTPAPLILAMCSIGASQASNHELSLALIHRANEHLENAKTETQPSGSSPSRPLWELQYQVLLLFACIFLNDSSTAAMAIERVGIFHREFPPLKAWLESNIEQSSSGSWKTWIEYETSKRVLYSMFIMSSLLTIIYDIAPCISTSQVLGLELSSDDALWEAPDERKWLALKSANISQLPRLKLKDLFTPLISGQGNLQMDELKEPSGLSNFSITTITHAVNVHVWNLRQCTPCSPQNFTRNDNNPEDEMQAFCINQAETSLARCRQLLENSLPEVTGYHKSTFDNLAVFNGFALLRSSFLRTFATEPSRSMHAALLSADDVTIQSACKEYAKEPWNRDEFMDNAAIKLFTGMLAPLYMWRGGRMEPELRMGLLEWNAEHSISVFDSVLFFTKWLFSIRPQWQPSPNAQREQEIMSDVNELIKELDDVRTALAARVTGAFAPLLGDDSNSGVATRMRLVLLKLADAYEDNFQMERHSSR</sequence>
<dbReference type="InterPro" id="IPR036236">
    <property type="entry name" value="Znf_C2H2_sf"/>
</dbReference>
<keyword evidence="2" id="KW-0479">Metal-binding</keyword>
<evidence type="ECO:0000256" key="1">
    <source>
        <dbReference type="ARBA" id="ARBA00004123"/>
    </source>
</evidence>
<dbReference type="SUPFAM" id="SSF57667">
    <property type="entry name" value="beta-beta-alpha zinc fingers"/>
    <property type="match status" value="1"/>
</dbReference>
<dbReference type="AlphaFoldDB" id="A0A2B7ZQB7"/>
<dbReference type="Gene3D" id="3.30.160.60">
    <property type="entry name" value="Classic Zinc Finger"/>
    <property type="match status" value="1"/>
</dbReference>
<proteinExistence type="predicted"/>
<feature type="domain" description="C2H2-type" evidence="9">
    <location>
        <begin position="34"/>
        <end position="62"/>
    </location>
</feature>
<dbReference type="GO" id="GO:0000785">
    <property type="term" value="C:chromatin"/>
    <property type="evidence" value="ECO:0007669"/>
    <property type="project" value="TreeGrafter"/>
</dbReference>
<dbReference type="CDD" id="cd12148">
    <property type="entry name" value="fungal_TF_MHR"/>
    <property type="match status" value="1"/>
</dbReference>
<protein>
    <recommendedName>
        <fullName evidence="9">C2H2-type domain-containing protein</fullName>
    </recommendedName>
</protein>
<dbReference type="VEuPathDB" id="FungiDB:EMCG_09210"/>
<evidence type="ECO:0000313" key="11">
    <source>
        <dbReference type="Proteomes" id="UP000226031"/>
    </source>
</evidence>
<name>A0A2B7ZQB7_9EURO</name>
<keyword evidence="3" id="KW-0677">Repeat</keyword>